<gene>
    <name evidence="18" type="primary">LOC107741323</name>
</gene>
<dbReference type="Gene3D" id="1.20.58.530">
    <property type="match status" value="1"/>
</dbReference>
<dbReference type="PROSITE" id="PS51456">
    <property type="entry name" value="MYOSIN_MOTOR"/>
    <property type="match status" value="1"/>
</dbReference>
<keyword evidence="8 15" id="KW-0175">Coiled coil</keyword>
<evidence type="ECO:0000256" key="7">
    <source>
        <dbReference type="ARBA" id="ARBA00022860"/>
    </source>
</evidence>
<feature type="coiled-coil region" evidence="15">
    <location>
        <begin position="1633"/>
        <end position="1738"/>
    </location>
</feature>
<keyword evidence="7" id="KW-0112">Calmodulin-binding</keyword>
<dbReference type="GO" id="GO:0048731">
    <property type="term" value="P:system development"/>
    <property type="evidence" value="ECO:0007669"/>
    <property type="project" value="UniProtKB-ARBA"/>
</dbReference>
<dbReference type="InterPro" id="IPR027417">
    <property type="entry name" value="P-loop_NTPase"/>
</dbReference>
<dbReference type="InterPro" id="IPR001609">
    <property type="entry name" value="Myosin_head_motor_dom-like"/>
</dbReference>
<dbReference type="FunFam" id="1.20.5.370:FF:000007">
    <property type="entry name" value="Myosin heavy chain"/>
    <property type="match status" value="1"/>
</dbReference>
<evidence type="ECO:0000313" key="18">
    <source>
        <dbReference type="Ensembl" id="ENSSRHP00000036608.1"/>
    </source>
</evidence>
<evidence type="ECO:0000256" key="11">
    <source>
        <dbReference type="ARBA" id="ARBA00023179"/>
    </source>
</evidence>
<evidence type="ECO:0000313" key="19">
    <source>
        <dbReference type="Proteomes" id="UP000472270"/>
    </source>
</evidence>
<protein>
    <submittedName>
        <fullName evidence="18">Myosin-7-like</fullName>
    </submittedName>
</protein>
<keyword evidence="4" id="KW-0963">Cytoplasm</keyword>
<dbReference type="Gene3D" id="2.30.30.360">
    <property type="entry name" value="Myosin S1 fragment, N-terminal"/>
    <property type="match status" value="1"/>
</dbReference>
<feature type="coiled-coil region" evidence="15">
    <location>
        <begin position="1767"/>
        <end position="1829"/>
    </location>
</feature>
<evidence type="ECO:0000256" key="9">
    <source>
        <dbReference type="ARBA" id="ARBA00023123"/>
    </source>
</evidence>
<evidence type="ECO:0000256" key="10">
    <source>
        <dbReference type="ARBA" id="ARBA00023175"/>
    </source>
</evidence>
<keyword evidence="12 14" id="KW-0009">Actin-binding</keyword>
<reference evidence="18" key="2">
    <citation type="submission" date="2025-09" db="UniProtKB">
        <authorList>
            <consortium name="Ensembl"/>
        </authorList>
    </citation>
    <scope>IDENTIFICATION</scope>
</reference>
<dbReference type="FunFam" id="3.40.850.10:FF:000101">
    <property type="entry name" value="Slow myosin heavy chain 2"/>
    <property type="match status" value="1"/>
</dbReference>
<dbReference type="FunFam" id="1.20.5.4820:FF:000001">
    <property type="entry name" value="Myosin heavy chain"/>
    <property type="match status" value="1"/>
</dbReference>
<dbReference type="FunFam" id="1.20.120.720:FF:000001">
    <property type="entry name" value="Myosin heavy chain, muscle"/>
    <property type="match status" value="1"/>
</dbReference>
<dbReference type="SUPFAM" id="SSF90257">
    <property type="entry name" value="Myosin rod fragments"/>
    <property type="match status" value="5"/>
</dbReference>
<comment type="subunit">
    <text evidence="13">Muscle myosin is a hexameric protein that consists of 2 heavy chain subunits (MHC), 2 alkali light chain subunits (MLC) and 2 regulatory light chain subunits (MLC-2).</text>
</comment>
<feature type="coiled-coil region" evidence="15">
    <location>
        <begin position="1141"/>
        <end position="1182"/>
    </location>
</feature>
<dbReference type="FunFam" id="1.20.5.370:FF:000001">
    <property type="entry name" value="Myosin heavy chain"/>
    <property type="match status" value="1"/>
</dbReference>
<evidence type="ECO:0000256" key="4">
    <source>
        <dbReference type="ARBA" id="ARBA00022490"/>
    </source>
</evidence>
<dbReference type="PROSITE" id="PS51844">
    <property type="entry name" value="SH3_LIKE"/>
    <property type="match status" value="1"/>
</dbReference>
<dbReference type="InterPro" id="IPR014751">
    <property type="entry name" value="XRCC4-like_C"/>
</dbReference>
<dbReference type="InterPro" id="IPR002928">
    <property type="entry name" value="Myosin_tail"/>
</dbReference>
<dbReference type="InterPro" id="IPR036961">
    <property type="entry name" value="Kinesin_motor_dom_sf"/>
</dbReference>
<dbReference type="SMART" id="SM00242">
    <property type="entry name" value="MYSc"/>
    <property type="match status" value="1"/>
</dbReference>
<evidence type="ECO:0000256" key="12">
    <source>
        <dbReference type="ARBA" id="ARBA00023203"/>
    </source>
</evidence>
<keyword evidence="5 14" id="KW-0547">Nucleotide-binding</keyword>
<dbReference type="FunFam" id="2.30.30.360:FF:000001">
    <property type="entry name" value="Myosin heavy chain"/>
    <property type="match status" value="1"/>
</dbReference>
<dbReference type="PANTHER" id="PTHR45615:SF29">
    <property type="entry name" value="MYOSIN-7B"/>
    <property type="match status" value="1"/>
</dbReference>
<feature type="domain" description="Myosin N-terminal SH3-like" evidence="17">
    <location>
        <begin position="1"/>
        <end position="43"/>
    </location>
</feature>
<comment type="similarity">
    <text evidence="2 14">Belongs to the TRAFAC class myosin-kinesin ATPase superfamily. Myosin family.</text>
</comment>
<keyword evidence="9 14" id="KW-0518">Myosin</keyword>
<dbReference type="FunFam" id="1.20.58.530:FF:000001">
    <property type="entry name" value="Myosin heavy chain"/>
    <property type="match status" value="1"/>
</dbReference>
<dbReference type="GO" id="GO:0051015">
    <property type="term" value="F:actin filament binding"/>
    <property type="evidence" value="ECO:0007669"/>
    <property type="project" value="InterPro"/>
</dbReference>
<dbReference type="Gene3D" id="3.40.850.10">
    <property type="entry name" value="Kinesin motor domain"/>
    <property type="match status" value="1"/>
</dbReference>
<evidence type="ECO:0000256" key="1">
    <source>
        <dbReference type="ARBA" id="ARBA00004657"/>
    </source>
</evidence>
<evidence type="ECO:0000256" key="8">
    <source>
        <dbReference type="ARBA" id="ARBA00023054"/>
    </source>
</evidence>
<evidence type="ECO:0000256" key="15">
    <source>
        <dbReference type="SAM" id="Coils"/>
    </source>
</evidence>
<evidence type="ECO:0000259" key="16">
    <source>
        <dbReference type="PROSITE" id="PS51456"/>
    </source>
</evidence>
<dbReference type="InterPro" id="IPR008989">
    <property type="entry name" value="Myosin_S1_N"/>
</dbReference>
<keyword evidence="11" id="KW-0514">Muscle protein</keyword>
<dbReference type="GO" id="GO:0005524">
    <property type="term" value="F:ATP binding"/>
    <property type="evidence" value="ECO:0007669"/>
    <property type="project" value="UniProtKB-UniRule"/>
</dbReference>
<dbReference type="Pfam" id="PF00063">
    <property type="entry name" value="Myosin_head"/>
    <property type="match status" value="1"/>
</dbReference>
<feature type="coiled-coil region" evidence="15">
    <location>
        <begin position="790"/>
        <end position="1104"/>
    </location>
</feature>
<evidence type="ECO:0000256" key="5">
    <source>
        <dbReference type="ARBA" id="ARBA00022741"/>
    </source>
</evidence>
<dbReference type="FunFam" id="1.20.5.340:FF:000019">
    <property type="entry name" value="Myosin heavy chain, isoform G"/>
    <property type="match status" value="1"/>
</dbReference>
<evidence type="ECO:0000256" key="13">
    <source>
        <dbReference type="ARBA" id="ARBA00038612"/>
    </source>
</evidence>
<dbReference type="FunFam" id="1.20.5.340:FF:000003">
    <property type="entry name" value="Myosin heavy chain"/>
    <property type="match status" value="1"/>
</dbReference>
<dbReference type="Gene3D" id="1.20.5.340">
    <property type="match status" value="3"/>
</dbReference>
<dbReference type="PRINTS" id="PR00193">
    <property type="entry name" value="MYOSINHEAVY"/>
</dbReference>
<dbReference type="InterPro" id="IPR004009">
    <property type="entry name" value="SH3_Myosin"/>
</dbReference>
<dbReference type="Gene3D" id="1.10.10.820">
    <property type="match status" value="1"/>
</dbReference>
<evidence type="ECO:0000256" key="2">
    <source>
        <dbReference type="ARBA" id="ARBA00008314"/>
    </source>
</evidence>
<evidence type="ECO:0000256" key="3">
    <source>
        <dbReference type="ARBA" id="ARBA00022433"/>
    </source>
</evidence>
<evidence type="ECO:0000259" key="17">
    <source>
        <dbReference type="PROSITE" id="PS51844"/>
    </source>
</evidence>
<reference evidence="18" key="1">
    <citation type="submission" date="2025-08" db="UniProtKB">
        <authorList>
            <consortium name="Ensembl"/>
        </authorList>
    </citation>
    <scope>IDENTIFICATION</scope>
</reference>
<dbReference type="FunFam" id="1.10.10.820:FF:000001">
    <property type="entry name" value="Myosin heavy chain"/>
    <property type="match status" value="1"/>
</dbReference>
<dbReference type="GO" id="GO:0030016">
    <property type="term" value="C:myofibril"/>
    <property type="evidence" value="ECO:0007669"/>
    <property type="project" value="UniProtKB-SubCell"/>
</dbReference>
<organism evidence="18 19">
    <name type="scientific">Sinocyclocheilus rhinocerous</name>
    <dbReference type="NCBI Taxonomy" id="307959"/>
    <lineage>
        <taxon>Eukaryota</taxon>
        <taxon>Metazoa</taxon>
        <taxon>Chordata</taxon>
        <taxon>Craniata</taxon>
        <taxon>Vertebrata</taxon>
        <taxon>Euteleostomi</taxon>
        <taxon>Actinopterygii</taxon>
        <taxon>Neopterygii</taxon>
        <taxon>Teleostei</taxon>
        <taxon>Ostariophysi</taxon>
        <taxon>Cypriniformes</taxon>
        <taxon>Cyprinidae</taxon>
        <taxon>Cyprininae</taxon>
        <taxon>Sinocyclocheilus</taxon>
    </lineage>
</organism>
<name>A0A673ICP5_9TELE</name>
<feature type="region of interest" description="Actin-binding" evidence="14">
    <location>
        <begin position="600"/>
        <end position="622"/>
    </location>
</feature>
<dbReference type="Gene3D" id="1.20.120.720">
    <property type="entry name" value="Myosin VI head, motor domain, U50 subdomain"/>
    <property type="match status" value="1"/>
</dbReference>
<comment type="subcellular location">
    <subcellularLocation>
        <location evidence="1">Cytoplasm</location>
        <location evidence="1">Myofibril</location>
    </subcellularLocation>
</comment>
<dbReference type="FunFam" id="1.20.5.340:FF:000006">
    <property type="entry name" value="Myosin heavy chain"/>
    <property type="match status" value="1"/>
</dbReference>
<feature type="domain" description="Myosin motor" evidence="16">
    <location>
        <begin position="47"/>
        <end position="723"/>
    </location>
</feature>
<dbReference type="FunFam" id="1.20.5.370:FF:000002">
    <property type="entry name" value="Myosin heavy chain"/>
    <property type="match status" value="1"/>
</dbReference>
<keyword evidence="19" id="KW-1185">Reference proteome</keyword>
<dbReference type="PROSITE" id="PS50096">
    <property type="entry name" value="IQ"/>
    <property type="match status" value="1"/>
</dbReference>
<sequence length="1847" mass="214355">IPDEKEAYTEVEIKDTDGDKVMVETKDGMMLTVKEEDIQQMNPPKFDMIEDMAMLTHLNEASVLFNLSRRYSFWMIYTYSGLFCVTVNPYKWLPVYSPEVVAAYKGKRCTDVPPHIYAIADNAYNDMLKSTGESGAGKTVNTKRVIQYFAIIAALGDAGGKKGGTLEDQIIEANPAMEAFGNAKTLRNDNSSRFGKFIRIHFGPTGKLASADIDIYLLEKSRVIFQQAGERSYHIYYQILSHRKPELQDMLLVSSNPFDFHFCSQGVTTVDHLDDGDELLATDHAMDTLGFTPEEKYGCYKIVGAIMHFGNMRFKVRQREEQAEADGTESADKASYLMGISSADLIKGLLHPRVKVGNEYIVRGQTVEQVIGALAKATYDRMFKWLVSRINKTLYMALPRQFFIGVLDIAGFEIFEFNNFEQMCINFTNEKLQQFFNHHMFILEQEEYKTEGIEWTFIDFGLDLQACIDLIERPLGILSILEEECMFPKATESSFKAKLYDNHFGKSPNFLKPRPDKKRKYETHFELVHYAGVVPYNISGWLDKNRDPLNETVVGIFQRTSNKLMASLFENFIKAKPGSKEKRKKGASFQTVSQLHKENLNKLMTNLRSTQPHFVRCIIPNETKTPGIMEPFLVLHQLRCNGVLEGIRICRKGFPNRILYAEFKQRYRILNPLAIPEDTYVDSRKAVEKLLGSLDIDHTHYKFGHSKVFFKAGLLGQLEDMRDERLSEILTLLQAFCRGKLMRMERRRMMKEKYVLEALTVIQWNIRAFYAVKNWPWMCLFFKIKPLLRSAATEKELATLKEEFQKLKEVLERSEVKRKEFEERQVSLVQEKNDLSLQLQAEQDNLADAEDRCNLLIKAKIQMEGKIKELMERLEDEEEVNATLLAKKRKLEDECIELKKDLDDLEITLAKVEKEKHATENKVHYGRYEMAALDETILRLTKEKKALQDAHQQALEDLQNEENKVSMLSKAKIKLEQQVDDLEGSLEQEKKVRMDLERVKRKLEGDLKISIESSMDLENNKQQLEERLKKKDIEMVHIGAKIEEEQALVIQLQKKIKELQTRIEELEEELEAERAARSKSDKQRTEVSKELEELSERLEEAGGATTAQIEMNKKREADFLKLRRDLEEASLHHETTMAMLRRKHADTVAELGEQLDNLQRVKQKLEKEKAEIRMESEDLASNLEHFSRAKVRHLSVLNVVPETHNAVVLSSMELMVSRRLEEREVLVMQLQRTKSALSQTMEELKKQLEEECKNSLAHAVQSSRHDCELLREQFEEEQEAKSELQRALSKANAEIAQWRTKYETDAIQRTDELEDAKKKLVARLQSSEEAVEASNAKCASLEKTKHRLQTEIEDLMVDLERSNAVAVALDKKQRNFDKVLSEWRQKFEETQAELESSQKESRSLSTELFKLKNSYEEALDQLETIKRENKNLQGTKTVHRLQDRLMCLLLCVTQGTLEHEESKTLHIQLELSQTRTEVEKKLAEKDEEIDNLRRNHQRILDTMQTTLDAEIRARNEAVRVKKKMEGDMNEMEIHLNHANRQAVESQKMVRNLQLQVKDLQLELDESIHQCEDLKEQVTVTERRNTLLTAELEELRGVMEQTDHMRKVAEHELLESTERVNLLHAQNTVVLNHKKKLESDLSTLSGEVDDALQECRNAEEKAKKAITDVTMMAEELKKEQDTSSHLEKMKRNMEQSIKDLQIRLDEAEQTALKGGKKHIQKLEIRVRELEGELECEQKKSGEIQKGIRKYERRIKELTYQTEEDRKTLLRMQDLIDKLQAKVKSFKRQAEDAEEQANCNMSRFKKIQHELDEAEERVDIAESQVNKLRVRTRETHVVKVTYSKLISDT</sequence>
<dbReference type="GO" id="GO:0032982">
    <property type="term" value="C:myosin filament"/>
    <property type="evidence" value="ECO:0007669"/>
    <property type="project" value="UniProtKB-KW"/>
</dbReference>
<dbReference type="Gene3D" id="1.20.5.4820">
    <property type="match status" value="1"/>
</dbReference>
<evidence type="ECO:0000256" key="14">
    <source>
        <dbReference type="PROSITE-ProRule" id="PRU00782"/>
    </source>
</evidence>
<dbReference type="GO" id="GO:0016460">
    <property type="term" value="C:myosin II complex"/>
    <property type="evidence" value="ECO:0007669"/>
    <property type="project" value="TreeGrafter"/>
</dbReference>
<dbReference type="PANTHER" id="PTHR45615">
    <property type="entry name" value="MYOSIN HEAVY CHAIN, NON-MUSCLE"/>
    <property type="match status" value="1"/>
</dbReference>
<dbReference type="GO" id="GO:0005516">
    <property type="term" value="F:calmodulin binding"/>
    <property type="evidence" value="ECO:0007669"/>
    <property type="project" value="UniProtKB-KW"/>
</dbReference>
<dbReference type="Ensembl" id="ENSSRHT00000037673.1">
    <property type="protein sequence ID" value="ENSSRHP00000036608.1"/>
    <property type="gene ID" value="ENSSRHG00000016631.1"/>
</dbReference>
<keyword evidence="6 14" id="KW-0067">ATP-binding</keyword>
<dbReference type="Pfam" id="PF02736">
    <property type="entry name" value="Myosin_N"/>
    <property type="match status" value="1"/>
</dbReference>
<accession>A0A673ICP5</accession>
<dbReference type="Gene3D" id="1.20.5.370">
    <property type="match status" value="4"/>
</dbReference>
<evidence type="ECO:0000256" key="6">
    <source>
        <dbReference type="ARBA" id="ARBA00022840"/>
    </source>
</evidence>
<keyword evidence="10 14" id="KW-0505">Motor protein</keyword>
<feature type="binding site" evidence="14">
    <location>
        <begin position="132"/>
        <end position="139"/>
    </location>
    <ligand>
        <name>ATP</name>
        <dbReference type="ChEBI" id="CHEBI:30616"/>
    </ligand>
</feature>
<feature type="coiled-coil region" evidence="15">
    <location>
        <begin position="1475"/>
        <end position="1590"/>
    </location>
</feature>
<dbReference type="Pfam" id="PF01576">
    <property type="entry name" value="Myosin_tail_1"/>
    <property type="match status" value="3"/>
</dbReference>
<proteinExistence type="inferred from homology"/>
<dbReference type="Proteomes" id="UP000472270">
    <property type="component" value="Unassembled WGS sequence"/>
</dbReference>
<dbReference type="GO" id="GO:0000146">
    <property type="term" value="F:microfilament motor activity"/>
    <property type="evidence" value="ECO:0007669"/>
    <property type="project" value="TreeGrafter"/>
</dbReference>
<keyword evidence="3" id="KW-0787">Thick filament</keyword>
<dbReference type="SUPFAM" id="SSF57997">
    <property type="entry name" value="Tropomyosin"/>
    <property type="match status" value="1"/>
</dbReference>
<feature type="coiled-coil region" evidence="15">
    <location>
        <begin position="1227"/>
        <end position="1435"/>
    </location>
</feature>
<dbReference type="SUPFAM" id="SSF52540">
    <property type="entry name" value="P-loop containing nucleoside triphosphate hydrolases"/>
    <property type="match status" value="1"/>
</dbReference>